<name>A0A8K0SE75_9HYPO</name>
<keyword evidence="2" id="KW-1185">Reference proteome</keyword>
<dbReference type="PANTHER" id="PTHR47784">
    <property type="entry name" value="STEROL UPTAKE CONTROL PROTEIN 2"/>
    <property type="match status" value="1"/>
</dbReference>
<gene>
    <name evidence="1" type="ORF">B0I35DRAFT_495781</name>
</gene>
<proteinExistence type="predicted"/>
<comment type="caution">
    <text evidence="1">The sequence shown here is derived from an EMBL/GenBank/DDBJ whole genome shotgun (WGS) entry which is preliminary data.</text>
</comment>
<dbReference type="InterPro" id="IPR053157">
    <property type="entry name" value="Sterol_Uptake_Regulator"/>
</dbReference>
<dbReference type="OrthoDB" id="3546279at2759"/>
<accession>A0A8K0SE75</accession>
<dbReference type="EMBL" id="JAGPNK010000027">
    <property type="protein sequence ID" value="KAH7303896.1"/>
    <property type="molecule type" value="Genomic_DNA"/>
</dbReference>
<dbReference type="Proteomes" id="UP000813444">
    <property type="component" value="Unassembled WGS sequence"/>
</dbReference>
<dbReference type="GO" id="GO:0001228">
    <property type="term" value="F:DNA-binding transcription activator activity, RNA polymerase II-specific"/>
    <property type="evidence" value="ECO:0007669"/>
    <property type="project" value="TreeGrafter"/>
</dbReference>
<evidence type="ECO:0000313" key="1">
    <source>
        <dbReference type="EMBL" id="KAH7303896.1"/>
    </source>
</evidence>
<reference evidence="1" key="1">
    <citation type="journal article" date="2021" name="Nat. Commun.">
        <title>Genetic determinants of endophytism in the Arabidopsis root mycobiome.</title>
        <authorList>
            <person name="Mesny F."/>
            <person name="Miyauchi S."/>
            <person name="Thiergart T."/>
            <person name="Pickel B."/>
            <person name="Atanasova L."/>
            <person name="Karlsson M."/>
            <person name="Huettel B."/>
            <person name="Barry K.W."/>
            <person name="Haridas S."/>
            <person name="Chen C."/>
            <person name="Bauer D."/>
            <person name="Andreopoulos W."/>
            <person name="Pangilinan J."/>
            <person name="LaButti K."/>
            <person name="Riley R."/>
            <person name="Lipzen A."/>
            <person name="Clum A."/>
            <person name="Drula E."/>
            <person name="Henrissat B."/>
            <person name="Kohler A."/>
            <person name="Grigoriev I.V."/>
            <person name="Martin F.M."/>
            <person name="Hacquard S."/>
        </authorList>
    </citation>
    <scope>NUCLEOTIDE SEQUENCE</scope>
    <source>
        <strain evidence="1">MPI-CAGE-CH-0235</strain>
    </source>
</reference>
<sequence>MHHWTVSTSIEFYKVPALNHIWQTAFPQVGFRYPFVARALLSLAALHLAHLNSHKDGPYILNAIRLHDEALEGFQAAVSHITEENSEALLVWSILNVIYVFGVSKHHNDNNMSKFQDPYRDRVLGMELIPMMRGIEAVLAPTHEFLVQGRMDGLMSVGNWFELDPDQQTLLPGSVDDDFCRTRESWAESGDATTYEASLQVLRKCVMFMDQFASMDQTELQEWGCNRAWAGPLMFIFFAPERYFTLLYQRQPAALILYAHFGSLLHRLNGHWFLEGWGRDIVEVVNDLVGSYWRPWIRWPLKVTAAS</sequence>
<protein>
    <submittedName>
        <fullName evidence="1">Uncharacterized protein</fullName>
    </submittedName>
</protein>
<dbReference type="AlphaFoldDB" id="A0A8K0SE75"/>
<dbReference type="PANTHER" id="PTHR47784:SF5">
    <property type="entry name" value="STEROL UPTAKE CONTROL PROTEIN 2"/>
    <property type="match status" value="1"/>
</dbReference>
<organism evidence="1 2">
    <name type="scientific">Stachybotrys elegans</name>
    <dbReference type="NCBI Taxonomy" id="80388"/>
    <lineage>
        <taxon>Eukaryota</taxon>
        <taxon>Fungi</taxon>
        <taxon>Dikarya</taxon>
        <taxon>Ascomycota</taxon>
        <taxon>Pezizomycotina</taxon>
        <taxon>Sordariomycetes</taxon>
        <taxon>Hypocreomycetidae</taxon>
        <taxon>Hypocreales</taxon>
        <taxon>Stachybotryaceae</taxon>
        <taxon>Stachybotrys</taxon>
    </lineage>
</organism>
<evidence type="ECO:0000313" key="2">
    <source>
        <dbReference type="Proteomes" id="UP000813444"/>
    </source>
</evidence>